<comment type="caution">
    <text evidence="2">The sequence shown here is derived from an EMBL/GenBank/DDBJ whole genome shotgun (WGS) entry which is preliminary data.</text>
</comment>
<dbReference type="PANTHER" id="PTHR39639">
    <property type="entry name" value="CHROMOSOME 16, WHOLE GENOME SHOTGUN SEQUENCE"/>
    <property type="match status" value="1"/>
</dbReference>
<sequence length="344" mass="39563">MSRRHNFQTVSWFYDLAGRGLLDLNPPYQRRSVWNQDFKDYFVDTVLLNYPAPAIFLYEDISADGRSLYHVVDGKQRLTTLLEFIRGEFPVSERTSNAKARGMYFTSLDDNTKKQIWSYQFLVEYIPTDDEEMINAIFDRINRNVSKLTPQELRHARLDGDFIKATEDQSEWMAESLPSNFPRFAAQSKKQMKDVEFVALLLLLIEDGVKGYSQDALDEAFTSRDSAWESKHQTIKSFQDAVSFIDKALRSRGDIKELASSRLRNQADFYSLFGAIHELLQENGLVSEDVAGDRLAQFVQQVDDEQARSADAELTAYFDAARSASNDRGPRERRIAIMKNLLSI</sequence>
<dbReference type="PANTHER" id="PTHR39639:SF1">
    <property type="entry name" value="DUF262 DOMAIN-CONTAINING PROTEIN"/>
    <property type="match status" value="1"/>
</dbReference>
<protein>
    <submittedName>
        <fullName evidence="2">DUF262 domain-containing protein</fullName>
    </submittedName>
</protein>
<dbReference type="RefSeq" id="WP_204636561.1">
    <property type="nucleotide sequence ID" value="NZ_JADIKC010000005.1"/>
</dbReference>
<organism evidence="2 3">
    <name type="scientific">Dyella kyungheensis</name>
    <dbReference type="NCBI Taxonomy" id="1242174"/>
    <lineage>
        <taxon>Bacteria</taxon>
        <taxon>Pseudomonadati</taxon>
        <taxon>Pseudomonadota</taxon>
        <taxon>Gammaproteobacteria</taxon>
        <taxon>Lysobacterales</taxon>
        <taxon>Rhodanobacteraceae</taxon>
        <taxon>Dyella</taxon>
    </lineage>
</organism>
<accession>A0ABS2JSX4</accession>
<proteinExistence type="predicted"/>
<keyword evidence="3" id="KW-1185">Reference proteome</keyword>
<evidence type="ECO:0000313" key="3">
    <source>
        <dbReference type="Proteomes" id="UP001430065"/>
    </source>
</evidence>
<gene>
    <name evidence="2" type="ORF">ISP20_13270</name>
</gene>
<dbReference type="Pfam" id="PF03235">
    <property type="entry name" value="GmrSD_N"/>
    <property type="match status" value="1"/>
</dbReference>
<feature type="domain" description="GmrSD restriction endonucleases N-terminal" evidence="1">
    <location>
        <begin position="24"/>
        <end position="158"/>
    </location>
</feature>
<reference evidence="2 3" key="1">
    <citation type="submission" date="2020-10" db="EMBL/GenBank/DDBJ databases">
        <title>Phylogeny of dyella-like bacteria.</title>
        <authorList>
            <person name="Fu J."/>
        </authorList>
    </citation>
    <scope>NUCLEOTIDE SEQUENCE [LARGE SCALE GENOMIC DNA]</scope>
    <source>
        <strain evidence="2 3">THG-B117</strain>
    </source>
</reference>
<evidence type="ECO:0000259" key="1">
    <source>
        <dbReference type="Pfam" id="PF03235"/>
    </source>
</evidence>
<name>A0ABS2JSX4_9GAMM</name>
<dbReference type="EMBL" id="JADIKC010000005">
    <property type="protein sequence ID" value="MBM7122129.1"/>
    <property type="molecule type" value="Genomic_DNA"/>
</dbReference>
<dbReference type="Proteomes" id="UP001430065">
    <property type="component" value="Unassembled WGS sequence"/>
</dbReference>
<evidence type="ECO:0000313" key="2">
    <source>
        <dbReference type="EMBL" id="MBM7122129.1"/>
    </source>
</evidence>
<dbReference type="InterPro" id="IPR004919">
    <property type="entry name" value="GmrSD_N"/>
</dbReference>